<dbReference type="EMBL" id="LATX01001876">
    <property type="protein sequence ID" value="KTB36920.1"/>
    <property type="molecule type" value="Genomic_DNA"/>
</dbReference>
<dbReference type="AlphaFoldDB" id="A0A0W0FKU0"/>
<evidence type="ECO:0000313" key="2">
    <source>
        <dbReference type="Proteomes" id="UP000054988"/>
    </source>
</evidence>
<gene>
    <name evidence="1" type="ORF">WG66_10502</name>
</gene>
<name>A0A0W0FKU0_MONRR</name>
<accession>A0A0W0FKU0</accession>
<comment type="caution">
    <text evidence="1">The sequence shown here is derived from an EMBL/GenBank/DDBJ whole genome shotgun (WGS) entry which is preliminary data.</text>
</comment>
<reference evidence="1 2" key="1">
    <citation type="submission" date="2015-12" db="EMBL/GenBank/DDBJ databases">
        <title>Draft genome sequence of Moniliophthora roreri, the causal agent of frosty pod rot of cacao.</title>
        <authorList>
            <person name="Aime M.C."/>
            <person name="Diaz-Valderrama J.R."/>
            <person name="Kijpornyongpan T."/>
            <person name="Phillips-Mora W."/>
        </authorList>
    </citation>
    <scope>NUCLEOTIDE SEQUENCE [LARGE SCALE GENOMIC DNA]</scope>
    <source>
        <strain evidence="1 2">MCA 2952</strain>
    </source>
</reference>
<dbReference type="Proteomes" id="UP000054988">
    <property type="component" value="Unassembled WGS sequence"/>
</dbReference>
<organism evidence="1 2">
    <name type="scientific">Moniliophthora roreri</name>
    <name type="common">Frosty pod rot fungus</name>
    <name type="synonym">Monilia roreri</name>
    <dbReference type="NCBI Taxonomy" id="221103"/>
    <lineage>
        <taxon>Eukaryota</taxon>
        <taxon>Fungi</taxon>
        <taxon>Dikarya</taxon>
        <taxon>Basidiomycota</taxon>
        <taxon>Agaricomycotina</taxon>
        <taxon>Agaricomycetes</taxon>
        <taxon>Agaricomycetidae</taxon>
        <taxon>Agaricales</taxon>
        <taxon>Marasmiineae</taxon>
        <taxon>Marasmiaceae</taxon>
        <taxon>Moniliophthora</taxon>
    </lineage>
</organism>
<proteinExistence type="predicted"/>
<protein>
    <submittedName>
        <fullName evidence="1">Uncharacterized protein</fullName>
    </submittedName>
</protein>
<evidence type="ECO:0000313" key="1">
    <source>
        <dbReference type="EMBL" id="KTB36920.1"/>
    </source>
</evidence>
<sequence length="89" mass="10200">MIQKEWIIWNNGAGKYTLRDGTGFSKVKPGEKLKDRVAEYVKQQGWDRIVHLDAHLFMEVEEEPTVVYQAAVVQPQREMDLDIPKDGAG</sequence>